<keyword evidence="2" id="KW-0560">Oxidoreductase</keyword>
<dbReference type="EMBL" id="FOQY01000015">
    <property type="protein sequence ID" value="SFK00010.1"/>
    <property type="molecule type" value="Genomic_DNA"/>
</dbReference>
<dbReference type="InterPro" id="IPR017972">
    <property type="entry name" value="Cyt_P450_CS"/>
</dbReference>
<dbReference type="Pfam" id="PF00067">
    <property type="entry name" value="p450"/>
    <property type="match status" value="1"/>
</dbReference>
<evidence type="ECO:0000256" key="3">
    <source>
        <dbReference type="SAM" id="MobiDB-lite"/>
    </source>
</evidence>
<gene>
    <name evidence="4" type="ORF">SAMN05216275_11568</name>
</gene>
<dbReference type="CDD" id="cd20612">
    <property type="entry name" value="CYP_LDS-like_C"/>
    <property type="match status" value="1"/>
</dbReference>
<keyword evidence="2" id="KW-0479">Metal-binding</keyword>
<dbReference type="InterPro" id="IPR036396">
    <property type="entry name" value="Cyt_P450_sf"/>
</dbReference>
<organism evidence="4 5">
    <name type="scientific">Streptosporangium canum</name>
    <dbReference type="NCBI Taxonomy" id="324952"/>
    <lineage>
        <taxon>Bacteria</taxon>
        <taxon>Bacillati</taxon>
        <taxon>Actinomycetota</taxon>
        <taxon>Actinomycetes</taxon>
        <taxon>Streptosporangiales</taxon>
        <taxon>Streptosporangiaceae</taxon>
        <taxon>Streptosporangium</taxon>
    </lineage>
</organism>
<dbReference type="InterPro" id="IPR001128">
    <property type="entry name" value="Cyt_P450"/>
</dbReference>
<keyword evidence="2" id="KW-0503">Monooxygenase</keyword>
<keyword evidence="2" id="KW-0349">Heme</keyword>
<reference evidence="5" key="1">
    <citation type="submission" date="2016-10" db="EMBL/GenBank/DDBJ databases">
        <authorList>
            <person name="Varghese N."/>
            <person name="Submissions S."/>
        </authorList>
    </citation>
    <scope>NUCLEOTIDE SEQUENCE [LARGE SCALE GENOMIC DNA]</scope>
    <source>
        <strain evidence="5">CGMCC 4.2126</strain>
    </source>
</reference>
<accession>A0A1I3VXW1</accession>
<keyword evidence="5" id="KW-1185">Reference proteome</keyword>
<dbReference type="AlphaFoldDB" id="A0A1I3VXW1"/>
<dbReference type="PROSITE" id="PS00086">
    <property type="entry name" value="CYTOCHROME_P450"/>
    <property type="match status" value="1"/>
</dbReference>
<dbReference type="Proteomes" id="UP000199111">
    <property type="component" value="Unassembled WGS sequence"/>
</dbReference>
<feature type="region of interest" description="Disordered" evidence="3">
    <location>
        <begin position="424"/>
        <end position="471"/>
    </location>
</feature>
<dbReference type="PANTHER" id="PTHR46696:SF1">
    <property type="entry name" value="CYTOCHROME P450 YJIB-RELATED"/>
    <property type="match status" value="1"/>
</dbReference>
<comment type="similarity">
    <text evidence="1 2">Belongs to the cytochrome P450 family.</text>
</comment>
<dbReference type="GO" id="GO:0004497">
    <property type="term" value="F:monooxygenase activity"/>
    <property type="evidence" value="ECO:0007669"/>
    <property type="project" value="UniProtKB-KW"/>
</dbReference>
<dbReference type="GO" id="GO:0016705">
    <property type="term" value="F:oxidoreductase activity, acting on paired donors, with incorporation or reduction of molecular oxygen"/>
    <property type="evidence" value="ECO:0007669"/>
    <property type="project" value="InterPro"/>
</dbReference>
<name>A0A1I3VXW1_9ACTN</name>
<evidence type="ECO:0000313" key="5">
    <source>
        <dbReference type="Proteomes" id="UP000199111"/>
    </source>
</evidence>
<dbReference type="PANTHER" id="PTHR46696">
    <property type="entry name" value="P450, PUTATIVE (EUROFUNG)-RELATED"/>
    <property type="match status" value="1"/>
</dbReference>
<dbReference type="RefSeq" id="WP_245789550.1">
    <property type="nucleotide sequence ID" value="NZ_FOQY01000015.1"/>
</dbReference>
<dbReference type="GO" id="GO:0005506">
    <property type="term" value="F:iron ion binding"/>
    <property type="evidence" value="ECO:0007669"/>
    <property type="project" value="InterPro"/>
</dbReference>
<proteinExistence type="inferred from homology"/>
<dbReference type="GO" id="GO:0020037">
    <property type="term" value="F:heme binding"/>
    <property type="evidence" value="ECO:0007669"/>
    <property type="project" value="InterPro"/>
</dbReference>
<evidence type="ECO:0000256" key="2">
    <source>
        <dbReference type="RuleBase" id="RU000461"/>
    </source>
</evidence>
<keyword evidence="2" id="KW-0408">Iron</keyword>
<evidence type="ECO:0000313" key="4">
    <source>
        <dbReference type="EMBL" id="SFK00010.1"/>
    </source>
</evidence>
<dbReference type="Gene3D" id="1.10.630.10">
    <property type="entry name" value="Cytochrome P450"/>
    <property type="match status" value="1"/>
</dbReference>
<evidence type="ECO:0000256" key="1">
    <source>
        <dbReference type="ARBA" id="ARBA00010617"/>
    </source>
</evidence>
<protein>
    <submittedName>
        <fullName evidence="4">Cytochrome P450</fullName>
    </submittedName>
</protein>
<dbReference type="GeneID" id="96300169"/>
<sequence>MGAVDQSTMGGHLERYDVAVARDPMAALGLVREWMRTDWRVFFAELRTQRPIFVTPAFTVVTRFADVVEVLSREETFTVRAFGPRLDAALGAPFMLGRDATPMNWREKGLMQVMLAPQDAADLRGLAGRIADEALDAASRRGRIEAVGELFRHVALRVCGEYFGFPGPTPETLSRWTRAVITDGFANFQGDPAIQAGSVRAGEEMMAHLRGRLAERRAALAAGREAPDDVFGRLIRTTLPAEVGVDDERLLINMAGLPLGFVESGPGAMVEAVEQLMLRPRVRAEAADAAADPDPARFDRYVWEALRFSPFFKLLPRLCERDYVLAAGTPHRTVIPAGTFVLAAPASAMFDADVVEEPDDFRLDRPEHLRLHFGHGHHACLGVHPARVVICEVVRRLFRRPGVRVLPPPEGAITRSHGIFPDRFVLGLGPEGTPGPDANPGPNGSPSSDGNLGPNGSPGSDGNLGPNGKGA</sequence>
<dbReference type="SUPFAM" id="SSF48264">
    <property type="entry name" value="Cytochrome P450"/>
    <property type="match status" value="1"/>
</dbReference>